<dbReference type="Pfam" id="PF12322">
    <property type="entry name" value="T4_baseplate"/>
    <property type="match status" value="1"/>
</dbReference>
<proteinExistence type="predicted"/>
<evidence type="ECO:0000313" key="2">
    <source>
        <dbReference type="Proteomes" id="UP001595841"/>
    </source>
</evidence>
<name>A0ABV8PSQ9_9FLAO</name>
<evidence type="ECO:0000313" key="1">
    <source>
        <dbReference type="EMBL" id="MFC4221952.1"/>
    </source>
</evidence>
<protein>
    <submittedName>
        <fullName evidence="1">Gp26 family baseplate hub assembly chaperone</fullName>
    </submittedName>
</protein>
<organism evidence="1 2">
    <name type="scientific">Flagellimonas marina</name>
    <dbReference type="NCBI Taxonomy" id="1775168"/>
    <lineage>
        <taxon>Bacteria</taxon>
        <taxon>Pseudomonadati</taxon>
        <taxon>Bacteroidota</taxon>
        <taxon>Flavobacteriia</taxon>
        <taxon>Flavobacteriales</taxon>
        <taxon>Flavobacteriaceae</taxon>
        <taxon>Flagellimonas</taxon>
    </lineage>
</organism>
<dbReference type="Proteomes" id="UP001595841">
    <property type="component" value="Unassembled WGS sequence"/>
</dbReference>
<comment type="caution">
    <text evidence="1">The sequence shown here is derived from an EMBL/GenBank/DDBJ whole genome shotgun (WGS) entry which is preliminary data.</text>
</comment>
<dbReference type="EMBL" id="JBHSCL010000010">
    <property type="protein sequence ID" value="MFC4221952.1"/>
    <property type="molecule type" value="Genomic_DNA"/>
</dbReference>
<sequence length="187" mass="21609">MQMRKHTPRHIPKYNVTYRPLTIGDLDDTDNFIIEGDVFKHQRDYVYIMALFDSINKETVDLQIKCPECGELIKFVLNRHHIMVDEYEEKLYGNEIKISVEPHRTGKEELPELIKFVVIDGEQILWDDCKESEKEAVLDSIDYPVFKSINSALDKPAIVANIPVRCSCGYEHIVALRGLEAFLKVVG</sequence>
<gene>
    <name evidence="1" type="ORF">ACFOWS_17500</name>
</gene>
<accession>A0ABV8PSQ9</accession>
<dbReference type="InterPro" id="IPR024364">
    <property type="entry name" value="Baseplate_phage_T4-like"/>
</dbReference>
<keyword evidence="2" id="KW-1185">Reference proteome</keyword>
<reference evidence="2" key="1">
    <citation type="journal article" date="2019" name="Int. J. Syst. Evol. Microbiol.">
        <title>The Global Catalogue of Microorganisms (GCM) 10K type strain sequencing project: providing services to taxonomists for standard genome sequencing and annotation.</title>
        <authorList>
            <consortium name="The Broad Institute Genomics Platform"/>
            <consortium name="The Broad Institute Genome Sequencing Center for Infectious Disease"/>
            <person name="Wu L."/>
            <person name="Ma J."/>
        </authorList>
    </citation>
    <scope>NUCLEOTIDE SEQUENCE [LARGE SCALE GENOMIC DNA]</scope>
    <source>
        <strain evidence="2">CGMCC 1.15774</strain>
    </source>
</reference>